<dbReference type="EMBL" id="LHPI01000001">
    <property type="protein sequence ID" value="KOO09431.1"/>
    <property type="molecule type" value="Genomic_DNA"/>
</dbReference>
<dbReference type="SMART" id="SM00304">
    <property type="entry name" value="HAMP"/>
    <property type="match status" value="1"/>
</dbReference>
<organism evidence="7 8">
    <name type="scientific">Vibrio hepatarius</name>
    <dbReference type="NCBI Taxonomy" id="171383"/>
    <lineage>
        <taxon>Bacteria</taxon>
        <taxon>Pseudomonadati</taxon>
        <taxon>Pseudomonadota</taxon>
        <taxon>Gammaproteobacteria</taxon>
        <taxon>Vibrionales</taxon>
        <taxon>Vibrionaceae</taxon>
        <taxon>Vibrio</taxon>
        <taxon>Vibrio oreintalis group</taxon>
    </lineage>
</organism>
<dbReference type="InterPro" id="IPR013767">
    <property type="entry name" value="PAS_fold"/>
</dbReference>
<evidence type="ECO:0000256" key="2">
    <source>
        <dbReference type="SAM" id="Coils"/>
    </source>
</evidence>
<dbReference type="PATRIC" id="fig|171383.3.peg.726"/>
<evidence type="ECO:0000256" key="1">
    <source>
        <dbReference type="ARBA" id="ARBA00001946"/>
    </source>
</evidence>
<keyword evidence="3" id="KW-0812">Transmembrane</keyword>
<name>A0A0M0I526_9VIBR</name>
<dbReference type="OrthoDB" id="9812260at2"/>
<evidence type="ECO:0000313" key="7">
    <source>
        <dbReference type="EMBL" id="KOO09431.1"/>
    </source>
</evidence>
<feature type="domain" description="GGDEF" evidence="6">
    <location>
        <begin position="523"/>
        <end position="654"/>
    </location>
</feature>
<dbReference type="PROSITE" id="PS50112">
    <property type="entry name" value="PAS"/>
    <property type="match status" value="1"/>
</dbReference>
<evidence type="ECO:0000259" key="6">
    <source>
        <dbReference type="PROSITE" id="PS50887"/>
    </source>
</evidence>
<comment type="cofactor">
    <cofactor evidence="1">
        <name>Mg(2+)</name>
        <dbReference type="ChEBI" id="CHEBI:18420"/>
    </cofactor>
</comment>
<dbReference type="Pfam" id="PF00989">
    <property type="entry name" value="PAS"/>
    <property type="match status" value="1"/>
</dbReference>
<reference evidence="8" key="1">
    <citation type="submission" date="2015-08" db="EMBL/GenBank/DDBJ databases">
        <title>Vibrio galatheae sp. nov., a novel member of the Vibrionaceae family isolated from the Solomon Islands.</title>
        <authorList>
            <person name="Giubergia S."/>
            <person name="Machado H."/>
            <person name="Mateiu R.V."/>
            <person name="Gram L."/>
        </authorList>
    </citation>
    <scope>NUCLEOTIDE SEQUENCE [LARGE SCALE GENOMIC DNA]</scope>
    <source>
        <strain evidence="8">DSM 19134</strain>
    </source>
</reference>
<evidence type="ECO:0000313" key="8">
    <source>
        <dbReference type="Proteomes" id="UP000037530"/>
    </source>
</evidence>
<dbReference type="PANTHER" id="PTHR46663:SF3">
    <property type="entry name" value="SLL0267 PROTEIN"/>
    <property type="match status" value="1"/>
</dbReference>
<dbReference type="CDD" id="cd00130">
    <property type="entry name" value="PAS"/>
    <property type="match status" value="1"/>
</dbReference>
<comment type="caution">
    <text evidence="7">The sequence shown here is derived from an EMBL/GenBank/DDBJ whole genome shotgun (WGS) entry which is preliminary data.</text>
</comment>
<evidence type="ECO:0000259" key="4">
    <source>
        <dbReference type="PROSITE" id="PS50112"/>
    </source>
</evidence>
<dbReference type="PROSITE" id="PS50887">
    <property type="entry name" value="GGDEF"/>
    <property type="match status" value="1"/>
</dbReference>
<sequence length="654" mass="73931">MKLLSDMPLKSKLVLPIIMFAAMIFFTSQGYAFFSAHEVQKENLINRVSVLAKGVAYNLQAAILFDDRLSAAEVLDAFSADNDIVSVKLYSSDNQLFAEYLQQGNAVPTPTESQRKDIDKQQFAVGEDFIFLLIPVRVEQESIAEMNITISKDSFQQLYNTALTNGMIFLFLLTVASSVLYFAVDKFIVRPLHTLNLGMRNYINSQQKGVSIESSANDEIGDLVRAFNTMLQRLNQRDQQVAYTLDKLEAEKSFANEVVETVKHALIVVEPSGEVRLYNAAACRVFKCSSVICQGANLVDLMSDDNRRFIKNALENDLEFTDEQVWTRDVFDQPQLLQITCTKLTKREQFLFAIQDITEVEAALSRQRLAAGVFENSQDGLMVTNESDVITMVNPALTELLGYPQESLLGKMPEQVFDWQQFRSLMPAIKDAVIQFGQWQGEVWEKDCNGKKVPMFAKVSRIKTAQSDSKYDYVYILSDLSSIKEMERLEYLAHHDSLTGVANRAQLYRVLDETLKQEHDETSGWALLYLDLDGFKQVNDSFGHDAGDEVLKQVAQRLVAQVGTHDLVARLSGDEFVVFVKSIDKEALTPLSERIMEVVREDIVYRNQILNVGVSVGVTYVDEPEQSMESIIKRADLAMYQAKNNGKSRIVIER</sequence>
<feature type="coiled-coil region" evidence="2">
    <location>
        <begin position="231"/>
        <end position="265"/>
    </location>
</feature>
<dbReference type="Pfam" id="PF00990">
    <property type="entry name" value="GGDEF"/>
    <property type="match status" value="1"/>
</dbReference>
<dbReference type="STRING" id="171383.AKJ31_03510"/>
<dbReference type="InterPro" id="IPR052163">
    <property type="entry name" value="DGC-Regulatory_Protein"/>
</dbReference>
<protein>
    <submittedName>
        <fullName evidence="7">Diguanylate cyclase</fullName>
    </submittedName>
</protein>
<dbReference type="CDD" id="cd06225">
    <property type="entry name" value="HAMP"/>
    <property type="match status" value="1"/>
</dbReference>
<evidence type="ECO:0000259" key="5">
    <source>
        <dbReference type="PROSITE" id="PS50885"/>
    </source>
</evidence>
<dbReference type="InterPro" id="IPR000160">
    <property type="entry name" value="GGDEF_dom"/>
</dbReference>
<accession>A0A0M0I526</accession>
<dbReference type="InterPro" id="IPR035965">
    <property type="entry name" value="PAS-like_dom_sf"/>
</dbReference>
<gene>
    <name evidence="7" type="ORF">AKJ31_03510</name>
</gene>
<dbReference type="GO" id="GO:0006355">
    <property type="term" value="P:regulation of DNA-templated transcription"/>
    <property type="evidence" value="ECO:0007669"/>
    <property type="project" value="InterPro"/>
</dbReference>
<dbReference type="Gene3D" id="3.30.70.270">
    <property type="match status" value="1"/>
</dbReference>
<feature type="transmembrane region" description="Helical" evidence="3">
    <location>
        <begin position="13"/>
        <end position="34"/>
    </location>
</feature>
<dbReference type="Gene3D" id="3.30.450.20">
    <property type="entry name" value="PAS domain"/>
    <property type="match status" value="2"/>
</dbReference>
<dbReference type="InterPro" id="IPR003660">
    <property type="entry name" value="HAMP_dom"/>
</dbReference>
<dbReference type="CDD" id="cd01949">
    <property type="entry name" value="GGDEF"/>
    <property type="match status" value="1"/>
</dbReference>
<dbReference type="InterPro" id="IPR043128">
    <property type="entry name" value="Rev_trsase/Diguanyl_cyclase"/>
</dbReference>
<evidence type="ECO:0000256" key="3">
    <source>
        <dbReference type="SAM" id="Phobius"/>
    </source>
</evidence>
<dbReference type="RefSeq" id="WP_053407690.1">
    <property type="nucleotide sequence ID" value="NZ_DAIPHI010000056.1"/>
</dbReference>
<dbReference type="SUPFAM" id="SSF158472">
    <property type="entry name" value="HAMP domain-like"/>
    <property type="match status" value="1"/>
</dbReference>
<proteinExistence type="predicted"/>
<keyword evidence="8" id="KW-1185">Reference proteome</keyword>
<dbReference type="GO" id="GO:0003824">
    <property type="term" value="F:catalytic activity"/>
    <property type="evidence" value="ECO:0007669"/>
    <property type="project" value="UniProtKB-ARBA"/>
</dbReference>
<dbReference type="NCBIfam" id="TIGR00254">
    <property type="entry name" value="GGDEF"/>
    <property type="match status" value="1"/>
</dbReference>
<feature type="transmembrane region" description="Helical" evidence="3">
    <location>
        <begin position="162"/>
        <end position="184"/>
    </location>
</feature>
<dbReference type="InterPro" id="IPR033417">
    <property type="entry name" value="CHASE8"/>
</dbReference>
<dbReference type="SMART" id="SM00267">
    <property type="entry name" value="GGDEF"/>
    <property type="match status" value="1"/>
</dbReference>
<keyword evidence="2" id="KW-0175">Coiled coil</keyword>
<dbReference type="Pfam" id="PF13426">
    <property type="entry name" value="PAS_9"/>
    <property type="match status" value="1"/>
</dbReference>
<dbReference type="NCBIfam" id="TIGR00229">
    <property type="entry name" value="sensory_box"/>
    <property type="match status" value="1"/>
</dbReference>
<dbReference type="InterPro" id="IPR029787">
    <property type="entry name" value="Nucleotide_cyclase"/>
</dbReference>
<dbReference type="SUPFAM" id="SSF55785">
    <property type="entry name" value="PYP-like sensor domain (PAS domain)"/>
    <property type="match status" value="2"/>
</dbReference>
<dbReference type="Gene3D" id="6.10.340.10">
    <property type="match status" value="1"/>
</dbReference>
<dbReference type="FunFam" id="3.30.70.270:FF:000001">
    <property type="entry name" value="Diguanylate cyclase domain protein"/>
    <property type="match status" value="1"/>
</dbReference>
<dbReference type="GO" id="GO:0016020">
    <property type="term" value="C:membrane"/>
    <property type="evidence" value="ECO:0007669"/>
    <property type="project" value="InterPro"/>
</dbReference>
<dbReference type="GO" id="GO:0007165">
    <property type="term" value="P:signal transduction"/>
    <property type="evidence" value="ECO:0007669"/>
    <property type="project" value="InterPro"/>
</dbReference>
<dbReference type="PANTHER" id="PTHR46663">
    <property type="entry name" value="DIGUANYLATE CYCLASE DGCT-RELATED"/>
    <property type="match status" value="1"/>
</dbReference>
<dbReference type="PROSITE" id="PS50885">
    <property type="entry name" value="HAMP"/>
    <property type="match status" value="1"/>
</dbReference>
<keyword evidence="3" id="KW-1133">Transmembrane helix</keyword>
<dbReference type="SMART" id="SM00091">
    <property type="entry name" value="PAS"/>
    <property type="match status" value="2"/>
</dbReference>
<dbReference type="Proteomes" id="UP000037530">
    <property type="component" value="Unassembled WGS sequence"/>
</dbReference>
<feature type="domain" description="HAMP" evidence="5">
    <location>
        <begin position="186"/>
        <end position="239"/>
    </location>
</feature>
<dbReference type="Pfam" id="PF17152">
    <property type="entry name" value="CHASE8"/>
    <property type="match status" value="1"/>
</dbReference>
<keyword evidence="3" id="KW-0472">Membrane</keyword>
<dbReference type="SUPFAM" id="SSF55073">
    <property type="entry name" value="Nucleotide cyclase"/>
    <property type="match status" value="1"/>
</dbReference>
<dbReference type="Pfam" id="PF00672">
    <property type="entry name" value="HAMP"/>
    <property type="match status" value="1"/>
</dbReference>
<dbReference type="InterPro" id="IPR000014">
    <property type="entry name" value="PAS"/>
</dbReference>
<feature type="domain" description="PAS" evidence="4">
    <location>
        <begin position="366"/>
        <end position="411"/>
    </location>
</feature>
<dbReference type="AlphaFoldDB" id="A0A0M0I526"/>